<evidence type="ECO:0000313" key="3">
    <source>
        <dbReference type="EMBL" id="SDJ35649.1"/>
    </source>
</evidence>
<dbReference type="AlphaFoldDB" id="A0A1G8T227"/>
<keyword evidence="4" id="KW-1185">Reference proteome</keyword>
<dbReference type="RefSeq" id="WP_092699366.1">
    <property type="nucleotide sequence ID" value="NZ_FNFC01000002.1"/>
</dbReference>
<feature type="transmembrane region" description="Helical" evidence="1">
    <location>
        <begin position="9"/>
        <end position="27"/>
    </location>
</feature>
<reference evidence="3 4" key="1">
    <citation type="submission" date="2016-10" db="EMBL/GenBank/DDBJ databases">
        <authorList>
            <person name="de Groot N.N."/>
        </authorList>
    </citation>
    <scope>NUCLEOTIDE SEQUENCE [LARGE SCALE GENOMIC DNA]</scope>
    <source>
        <strain evidence="3 4">IBRC-M10015</strain>
    </source>
</reference>
<dbReference type="OrthoDB" id="271331at2157"/>
<feature type="domain" description="DUF7981" evidence="2">
    <location>
        <begin position="1"/>
        <end position="63"/>
    </location>
</feature>
<name>A0A1G8T227_9EURY</name>
<gene>
    <name evidence="3" type="ORF">SAMN05216226_102284</name>
</gene>
<evidence type="ECO:0000313" key="4">
    <source>
        <dbReference type="Proteomes" id="UP000198856"/>
    </source>
</evidence>
<dbReference type="EMBL" id="FNFC01000002">
    <property type="protein sequence ID" value="SDJ35649.1"/>
    <property type="molecule type" value="Genomic_DNA"/>
</dbReference>
<keyword evidence="1" id="KW-1133">Transmembrane helix</keyword>
<dbReference type="InterPro" id="IPR058287">
    <property type="entry name" value="DUF7981"/>
</dbReference>
<organism evidence="3 4">
    <name type="scientific">Halovenus aranensis</name>
    <dbReference type="NCBI Taxonomy" id="890420"/>
    <lineage>
        <taxon>Archaea</taxon>
        <taxon>Methanobacteriati</taxon>
        <taxon>Methanobacteriota</taxon>
        <taxon>Stenosarchaea group</taxon>
        <taxon>Halobacteria</taxon>
        <taxon>Halobacteriales</taxon>
        <taxon>Haloarculaceae</taxon>
        <taxon>Halovenus</taxon>
    </lineage>
</organism>
<protein>
    <recommendedName>
        <fullName evidence="2">DUF7981 domain-containing protein</fullName>
    </recommendedName>
</protein>
<dbReference type="STRING" id="890420.SAMN05216226_102284"/>
<proteinExistence type="predicted"/>
<sequence>MDPRRKSSLLWGAVGGLSFLVLLQSYHLFAGEFIGVGPMAVGAVLVSVASSLVTHHLRPRLAPRNERP</sequence>
<keyword evidence="1" id="KW-0812">Transmembrane</keyword>
<evidence type="ECO:0000256" key="1">
    <source>
        <dbReference type="SAM" id="Phobius"/>
    </source>
</evidence>
<keyword evidence="1" id="KW-0472">Membrane</keyword>
<evidence type="ECO:0000259" key="2">
    <source>
        <dbReference type="Pfam" id="PF25938"/>
    </source>
</evidence>
<dbReference type="Proteomes" id="UP000198856">
    <property type="component" value="Unassembled WGS sequence"/>
</dbReference>
<accession>A0A1G8T227</accession>
<dbReference type="Pfam" id="PF25938">
    <property type="entry name" value="DUF7981"/>
    <property type="match status" value="1"/>
</dbReference>
<feature type="transmembrane region" description="Helical" evidence="1">
    <location>
        <begin position="33"/>
        <end position="54"/>
    </location>
</feature>